<organism evidence="5 6">
    <name type="scientific">Clostridium tyrobutyricum DIVETGP</name>
    <dbReference type="NCBI Taxonomy" id="1408889"/>
    <lineage>
        <taxon>Bacteria</taxon>
        <taxon>Bacillati</taxon>
        <taxon>Bacillota</taxon>
        <taxon>Clostridia</taxon>
        <taxon>Eubacteriales</taxon>
        <taxon>Clostridiaceae</taxon>
        <taxon>Clostridium</taxon>
    </lineage>
</organism>
<dbReference type="Pfam" id="PF08534">
    <property type="entry name" value="Redoxin"/>
    <property type="match status" value="1"/>
</dbReference>
<dbReference type="InterPro" id="IPR050553">
    <property type="entry name" value="Thioredoxin_ResA/DsbE_sf"/>
</dbReference>
<dbReference type="GO" id="GO:0030313">
    <property type="term" value="C:cell envelope"/>
    <property type="evidence" value="ECO:0007669"/>
    <property type="project" value="UniProtKB-SubCell"/>
</dbReference>
<dbReference type="InterPro" id="IPR017937">
    <property type="entry name" value="Thioredoxin_CS"/>
</dbReference>
<name>W6N490_CLOTY</name>
<evidence type="ECO:0000313" key="6">
    <source>
        <dbReference type="Proteomes" id="UP000019482"/>
    </source>
</evidence>
<dbReference type="EMBL" id="CBXI010000023">
    <property type="protein sequence ID" value="CDL91348.1"/>
    <property type="molecule type" value="Genomic_DNA"/>
</dbReference>
<feature type="transmembrane region" description="Helical" evidence="3">
    <location>
        <begin position="12"/>
        <end position="31"/>
    </location>
</feature>
<keyword evidence="2" id="KW-0201">Cytochrome c-type biogenesis</keyword>
<feature type="domain" description="Thioredoxin" evidence="4">
    <location>
        <begin position="33"/>
        <end position="177"/>
    </location>
</feature>
<protein>
    <submittedName>
        <fullName evidence="5">Cytochrome c-type biogenesis protein CcdA (DsbD analog) / Cytochrome c-type biogenesis protein ResA</fullName>
    </submittedName>
</protein>
<evidence type="ECO:0000256" key="3">
    <source>
        <dbReference type="SAM" id="Phobius"/>
    </source>
</evidence>
<dbReference type="GO" id="GO:0016491">
    <property type="term" value="F:oxidoreductase activity"/>
    <property type="evidence" value="ECO:0007669"/>
    <property type="project" value="InterPro"/>
</dbReference>
<dbReference type="GO" id="GO:0017004">
    <property type="term" value="P:cytochrome complex assembly"/>
    <property type="evidence" value="ECO:0007669"/>
    <property type="project" value="UniProtKB-KW"/>
</dbReference>
<dbReference type="SUPFAM" id="SSF52833">
    <property type="entry name" value="Thioredoxin-like"/>
    <property type="match status" value="1"/>
</dbReference>
<keyword evidence="3" id="KW-0812">Transmembrane</keyword>
<reference evidence="5 6" key="1">
    <citation type="journal article" date="2015" name="Genome Announc.">
        <title>Draft Genome Sequence of Clostridium tyrobutyricum Strain DIVETGP, Isolated from Cow's Milk for Grana Padano Production.</title>
        <authorList>
            <person name="Soggiu A."/>
            <person name="Piras C."/>
            <person name="Gaiarsa S."/>
            <person name="Sassera D."/>
            <person name="Roncada P."/>
            <person name="Bendixen E."/>
            <person name="Brasca M."/>
            <person name="Bonizzi L."/>
        </authorList>
    </citation>
    <scope>NUCLEOTIDE SEQUENCE [LARGE SCALE GENOMIC DNA]</scope>
    <source>
        <strain evidence="5 6">DIVETGP</strain>
    </source>
</reference>
<dbReference type="OrthoDB" id="9809733at2"/>
<comment type="subcellular location">
    <subcellularLocation>
        <location evidence="1">Cell envelope</location>
    </subcellularLocation>
</comment>
<dbReference type="PANTHER" id="PTHR42852:SF17">
    <property type="entry name" value="THIOREDOXIN-LIKE PROTEIN HI_1115"/>
    <property type="match status" value="1"/>
</dbReference>
<dbReference type="Proteomes" id="UP000019482">
    <property type="component" value="Unassembled WGS sequence"/>
</dbReference>
<evidence type="ECO:0000256" key="1">
    <source>
        <dbReference type="ARBA" id="ARBA00004196"/>
    </source>
</evidence>
<dbReference type="AlphaFoldDB" id="W6N490"/>
<dbReference type="PANTHER" id="PTHR42852">
    <property type="entry name" value="THIOL:DISULFIDE INTERCHANGE PROTEIN DSBE"/>
    <property type="match status" value="1"/>
</dbReference>
<dbReference type="CDD" id="cd02966">
    <property type="entry name" value="TlpA_like_family"/>
    <property type="match status" value="1"/>
</dbReference>
<dbReference type="PROSITE" id="PS51352">
    <property type="entry name" value="THIOREDOXIN_2"/>
    <property type="match status" value="1"/>
</dbReference>
<keyword evidence="3" id="KW-0472">Membrane</keyword>
<dbReference type="RefSeq" id="WP_017894620.1">
    <property type="nucleotide sequence ID" value="NZ_CBXI010000023.1"/>
</dbReference>
<dbReference type="InterPro" id="IPR013740">
    <property type="entry name" value="Redoxin"/>
</dbReference>
<comment type="caution">
    <text evidence="5">The sequence shown here is derived from an EMBL/GenBank/DDBJ whole genome shotgun (WGS) entry which is preliminary data.</text>
</comment>
<gene>
    <name evidence="5" type="ORF">CTDIVETGP_1418</name>
</gene>
<evidence type="ECO:0000313" key="5">
    <source>
        <dbReference type="EMBL" id="CDL91348.1"/>
    </source>
</evidence>
<dbReference type="GeneID" id="29420869"/>
<evidence type="ECO:0000259" key="4">
    <source>
        <dbReference type="PROSITE" id="PS51352"/>
    </source>
</evidence>
<dbReference type="Gene3D" id="3.40.30.10">
    <property type="entry name" value="Glutaredoxin"/>
    <property type="match status" value="1"/>
</dbReference>
<accession>W6N490</accession>
<keyword evidence="6" id="KW-1185">Reference proteome</keyword>
<dbReference type="InterPro" id="IPR013766">
    <property type="entry name" value="Thioredoxin_domain"/>
</dbReference>
<keyword evidence="3" id="KW-1133">Transmembrane helix</keyword>
<dbReference type="InterPro" id="IPR036249">
    <property type="entry name" value="Thioredoxin-like_sf"/>
</dbReference>
<evidence type="ECO:0000256" key="2">
    <source>
        <dbReference type="ARBA" id="ARBA00022748"/>
    </source>
</evidence>
<sequence>MEIGNNIKKINFWFLTLSIIIILCICINNPVGASIKVRPLDFNLVDQYGKIHNLSSYKGKTVFLNFWATWCPPCRVEICDIDKIYRQYGNNKNNVIILGVAAPDIENEISKQGITDFLNKNGYDFPVLFDIGGNVMDEYNIGAFPTTFLINKEGDLSRIIEGSINKDEMNYLINNIK</sequence>
<dbReference type="PROSITE" id="PS00194">
    <property type="entry name" value="THIOREDOXIN_1"/>
    <property type="match status" value="1"/>
</dbReference>
<proteinExistence type="predicted"/>